<keyword evidence="2" id="KW-0479">Metal-binding</keyword>
<dbReference type="InterPro" id="IPR015890">
    <property type="entry name" value="Chorismate_C"/>
</dbReference>
<comment type="cofactor">
    <cofactor evidence="1">
        <name>Mg(2+)</name>
        <dbReference type="ChEBI" id="CHEBI:18420"/>
    </cofactor>
</comment>
<dbReference type="InterPro" id="IPR005801">
    <property type="entry name" value="ADC_synthase"/>
</dbReference>
<keyword evidence="3" id="KW-0460">Magnesium</keyword>
<keyword evidence="4" id="KW-0456">Lyase</keyword>
<dbReference type="eggNOG" id="COG0147">
    <property type="taxonomic scope" value="Bacteria"/>
</dbReference>
<protein>
    <submittedName>
        <fullName evidence="6">Salicylate synthase</fullName>
        <ecNumber evidence="6">5.4.4.2</ecNumber>
    </submittedName>
</protein>
<keyword evidence="6" id="KW-0413">Isomerase</keyword>
<reference evidence="6 7" key="1">
    <citation type="journal article" date="2012" name="Stand. Genomic Sci.">
        <title>Complete genome sequence of Marinomonas posidonica type strain (IVIA-Po-181(T)).</title>
        <authorList>
            <person name="Lucas-Elio P."/>
            <person name="Goodwin L."/>
            <person name="Woyke T."/>
            <person name="Pitluck S."/>
            <person name="Nolan M."/>
            <person name="Kyrpides N.C."/>
            <person name="Detter J.C."/>
            <person name="Copeland A."/>
            <person name="Lu M."/>
            <person name="Bruce D."/>
            <person name="Detter C."/>
            <person name="Tapia R."/>
            <person name="Han S."/>
            <person name="Land M.L."/>
            <person name="Ivanova N."/>
            <person name="Mikhailova N."/>
            <person name="Johnston A.W."/>
            <person name="Sanchez-Amat A."/>
        </authorList>
    </citation>
    <scope>NUCLEOTIDE SEQUENCE [LARGE SCALE GENOMIC DNA]</scope>
    <source>
        <strain evidence="7">CECT 7376 / NCIMB 14433 / IVIA-Po-181</strain>
    </source>
</reference>
<dbReference type="EC" id="5.4.4.2" evidence="6"/>
<dbReference type="STRING" id="491952.Mar181_2531"/>
<evidence type="ECO:0000313" key="7">
    <source>
        <dbReference type="Proteomes" id="UP000009230"/>
    </source>
</evidence>
<dbReference type="PANTHER" id="PTHR11236:SF48">
    <property type="entry name" value="ISOCHORISMATE SYNTHASE MENF"/>
    <property type="match status" value="1"/>
</dbReference>
<dbReference type="KEGG" id="mpc:Mar181_2531"/>
<dbReference type="PANTHER" id="PTHR11236">
    <property type="entry name" value="AMINOBENZOATE/ANTHRANILATE SYNTHASE"/>
    <property type="match status" value="1"/>
</dbReference>
<dbReference type="GO" id="GO:0016833">
    <property type="term" value="F:oxo-acid-lyase activity"/>
    <property type="evidence" value="ECO:0007669"/>
    <property type="project" value="InterPro"/>
</dbReference>
<dbReference type="InterPro" id="IPR019999">
    <property type="entry name" value="Anth_synth_I-like"/>
</dbReference>
<dbReference type="Gene3D" id="3.60.120.10">
    <property type="entry name" value="Anthranilate synthase"/>
    <property type="match status" value="1"/>
</dbReference>
<dbReference type="InterPro" id="IPR019996">
    <property type="entry name" value="Salicylate_synthase"/>
</dbReference>
<evidence type="ECO:0000256" key="1">
    <source>
        <dbReference type="ARBA" id="ARBA00001946"/>
    </source>
</evidence>
<dbReference type="GO" id="GO:0000162">
    <property type="term" value="P:L-tryptophan biosynthetic process"/>
    <property type="evidence" value="ECO:0007669"/>
    <property type="project" value="TreeGrafter"/>
</dbReference>
<dbReference type="AlphaFoldDB" id="F6CXE6"/>
<dbReference type="HOGENOM" id="CLU_006493_2_1_6"/>
<evidence type="ECO:0000259" key="5">
    <source>
        <dbReference type="Pfam" id="PF00425"/>
    </source>
</evidence>
<evidence type="ECO:0000256" key="3">
    <source>
        <dbReference type="ARBA" id="ARBA00022842"/>
    </source>
</evidence>
<dbReference type="EMBL" id="CP002771">
    <property type="protein sequence ID" value="AEF55562.1"/>
    <property type="molecule type" value="Genomic_DNA"/>
</dbReference>
<keyword evidence="7" id="KW-1185">Reference proteome</keyword>
<dbReference type="NCBIfam" id="TIGR03494">
    <property type="entry name" value="salicyl_syn"/>
    <property type="match status" value="1"/>
</dbReference>
<dbReference type="PRINTS" id="PR00095">
    <property type="entry name" value="ANTSNTHASEI"/>
</dbReference>
<dbReference type="Pfam" id="PF00425">
    <property type="entry name" value="Chorismate_bind"/>
    <property type="match status" value="1"/>
</dbReference>
<dbReference type="GO" id="GO:0008909">
    <property type="term" value="F:isochorismate synthase activity"/>
    <property type="evidence" value="ECO:0007669"/>
    <property type="project" value="UniProtKB-EC"/>
</dbReference>
<accession>F6CXE6</accession>
<feature type="domain" description="Chorismate-utilising enzyme C-terminal" evidence="5">
    <location>
        <begin position="197"/>
        <end position="451"/>
    </location>
</feature>
<evidence type="ECO:0000256" key="4">
    <source>
        <dbReference type="ARBA" id="ARBA00023239"/>
    </source>
</evidence>
<evidence type="ECO:0000256" key="2">
    <source>
        <dbReference type="ARBA" id="ARBA00022723"/>
    </source>
</evidence>
<proteinExistence type="predicted"/>
<organism evidence="6 7">
    <name type="scientific">Marinomonas posidonica (strain CECT 7376 / NCIMB 14433 / IVIA-Po-181)</name>
    <dbReference type="NCBI Taxonomy" id="491952"/>
    <lineage>
        <taxon>Bacteria</taxon>
        <taxon>Pseudomonadati</taxon>
        <taxon>Pseudomonadota</taxon>
        <taxon>Gammaproteobacteria</taxon>
        <taxon>Oceanospirillales</taxon>
        <taxon>Oceanospirillaceae</taxon>
        <taxon>Marinomonas</taxon>
    </lineage>
</organism>
<dbReference type="SUPFAM" id="SSF56322">
    <property type="entry name" value="ADC synthase"/>
    <property type="match status" value="1"/>
</dbReference>
<name>F6CXE6_MARPP</name>
<evidence type="ECO:0000313" key="6">
    <source>
        <dbReference type="EMBL" id="AEF55562.1"/>
    </source>
</evidence>
<dbReference type="GO" id="GO:0046872">
    <property type="term" value="F:metal ion binding"/>
    <property type="evidence" value="ECO:0007669"/>
    <property type="project" value="UniProtKB-KW"/>
</dbReference>
<sequence length="464" mass="51700">MHPIELTLKCLPDSRDGVLNMSNIALDLNITSSNTKNDVFELAARLASSKLFEDYMIYEKDGECWFGGGIERSVTLYADRLESSYKGQSLVVEATDKTLFELLNTELSSWEGAWQANGWACFELAYAVNEPNVLNDDEQAGKVPLLFLSQPKAIVSLGQHTPEIQTKDESLKQKINELLNTPKVSNASTNGVSIPDSEEYKQWVNNSLTQIEKGTLEKVILSRKLKLDFSPDFVATWLRGRKENTPARSFSLNLGDWQASGFSPELVMSIDKNRIVTTEPLAGTRRRDGIFAEDISRFNELYRDPKETHEHAISVFLATNELKAVCHEPSIVVRRFMERKERGSVQHLASTVCGELKDGLNPWDAFASLFPSVTASGIPKKPAFKEIRRNEVESRGLYAGAVLRLSHDGTFDAALVLRSLLGHKGKSWLQAGAGIVSNSTPERELTETTEKLSSVAPWVMKQMA</sequence>
<gene>
    <name evidence="6" type="ordered locus">Mar181_2531</name>
</gene>
<dbReference type="Proteomes" id="UP000009230">
    <property type="component" value="Chromosome"/>
</dbReference>